<evidence type="ECO:0000259" key="4">
    <source>
        <dbReference type="PROSITE" id="PS50042"/>
    </source>
</evidence>
<sequence>MELPATYRPNFDSDLLQGLSEQQKLTFLSDCITRTHLQPKDILQQGLATDTFFIVEQGQVEVSYIDPNGNSLVVFIAGPGEVLGEVEALSGRPCAATCTALPGSRVLCCSSAVLLKHVPAQLLIVNLAGLLHDRLVRDNRQRSVDNFMTADQRIDHYLHQLTTEAEPKINVSQAYLATLAGCTRQTVNLRLNLLRQQGIVEFSRGEILVLDRDGLQASGSLV</sequence>
<gene>
    <name evidence="6" type="ORF">GL300_21705</name>
</gene>
<dbReference type="GO" id="GO:0003700">
    <property type="term" value="F:DNA-binding transcription factor activity"/>
    <property type="evidence" value="ECO:0007669"/>
    <property type="project" value="TreeGrafter"/>
</dbReference>
<dbReference type="RefSeq" id="WP_155041773.1">
    <property type="nucleotide sequence ID" value="NZ_JBHGCD010000023.1"/>
</dbReference>
<keyword evidence="1" id="KW-0805">Transcription regulation</keyword>
<dbReference type="Gene3D" id="2.60.120.10">
    <property type="entry name" value="Jelly Rolls"/>
    <property type="match status" value="1"/>
</dbReference>
<accession>A0A844HWH4</accession>
<dbReference type="InterPro" id="IPR014710">
    <property type="entry name" value="RmlC-like_jellyroll"/>
</dbReference>
<dbReference type="InterPro" id="IPR000595">
    <property type="entry name" value="cNMP-bd_dom"/>
</dbReference>
<protein>
    <submittedName>
        <fullName evidence="6">Cyclic nucleotide-binding domain-containing protein</fullName>
    </submittedName>
</protein>
<dbReference type="Proteomes" id="UP000449846">
    <property type="component" value="Unassembled WGS sequence"/>
</dbReference>
<dbReference type="PROSITE" id="PS51063">
    <property type="entry name" value="HTH_CRP_2"/>
    <property type="match status" value="1"/>
</dbReference>
<reference evidence="6 7" key="1">
    <citation type="submission" date="2019-11" db="EMBL/GenBank/DDBJ databases">
        <authorList>
            <person name="Dong K."/>
        </authorList>
    </citation>
    <scope>NUCLEOTIDE SEQUENCE [LARGE SCALE GENOMIC DNA]</scope>
    <source>
        <strain evidence="6 7">NBRC 112902</strain>
    </source>
</reference>
<keyword evidence="7" id="KW-1185">Reference proteome</keyword>
<dbReference type="GO" id="GO:0003677">
    <property type="term" value="F:DNA binding"/>
    <property type="evidence" value="ECO:0007669"/>
    <property type="project" value="UniProtKB-KW"/>
</dbReference>
<evidence type="ECO:0000256" key="3">
    <source>
        <dbReference type="ARBA" id="ARBA00023163"/>
    </source>
</evidence>
<evidence type="ECO:0000259" key="5">
    <source>
        <dbReference type="PROSITE" id="PS51063"/>
    </source>
</evidence>
<proteinExistence type="predicted"/>
<dbReference type="GO" id="GO:0005829">
    <property type="term" value="C:cytosol"/>
    <property type="evidence" value="ECO:0007669"/>
    <property type="project" value="TreeGrafter"/>
</dbReference>
<dbReference type="InterPro" id="IPR036390">
    <property type="entry name" value="WH_DNA-bd_sf"/>
</dbReference>
<evidence type="ECO:0000313" key="7">
    <source>
        <dbReference type="Proteomes" id="UP000449846"/>
    </source>
</evidence>
<dbReference type="SMART" id="SM00100">
    <property type="entry name" value="cNMP"/>
    <property type="match status" value="1"/>
</dbReference>
<dbReference type="InterPro" id="IPR018490">
    <property type="entry name" value="cNMP-bd_dom_sf"/>
</dbReference>
<dbReference type="SUPFAM" id="SSF46785">
    <property type="entry name" value="Winged helix' DNA-binding domain"/>
    <property type="match status" value="1"/>
</dbReference>
<keyword evidence="3" id="KW-0804">Transcription</keyword>
<dbReference type="InterPro" id="IPR012318">
    <property type="entry name" value="HTH_CRP"/>
</dbReference>
<dbReference type="InterPro" id="IPR050397">
    <property type="entry name" value="Env_Response_Regulators"/>
</dbReference>
<dbReference type="OrthoDB" id="5290098at2"/>
<dbReference type="InterPro" id="IPR036388">
    <property type="entry name" value="WH-like_DNA-bd_sf"/>
</dbReference>
<organism evidence="6 7">
    <name type="scientific">Paracoccus litorisediminis</name>
    <dbReference type="NCBI Taxonomy" id="2006130"/>
    <lineage>
        <taxon>Bacteria</taxon>
        <taxon>Pseudomonadati</taxon>
        <taxon>Pseudomonadota</taxon>
        <taxon>Alphaproteobacteria</taxon>
        <taxon>Rhodobacterales</taxon>
        <taxon>Paracoccaceae</taxon>
        <taxon>Paracoccus</taxon>
    </lineage>
</organism>
<dbReference type="PROSITE" id="PS50042">
    <property type="entry name" value="CNMP_BINDING_3"/>
    <property type="match status" value="1"/>
</dbReference>
<dbReference type="CDD" id="cd00038">
    <property type="entry name" value="CAP_ED"/>
    <property type="match status" value="1"/>
</dbReference>
<evidence type="ECO:0000313" key="6">
    <source>
        <dbReference type="EMBL" id="MTH61822.1"/>
    </source>
</evidence>
<dbReference type="Gene3D" id="1.10.10.10">
    <property type="entry name" value="Winged helix-like DNA-binding domain superfamily/Winged helix DNA-binding domain"/>
    <property type="match status" value="1"/>
</dbReference>
<comment type="caution">
    <text evidence="6">The sequence shown here is derived from an EMBL/GenBank/DDBJ whole genome shotgun (WGS) entry which is preliminary data.</text>
</comment>
<dbReference type="AlphaFoldDB" id="A0A844HWH4"/>
<feature type="domain" description="HTH crp-type" evidence="5">
    <location>
        <begin position="148"/>
        <end position="213"/>
    </location>
</feature>
<evidence type="ECO:0000256" key="2">
    <source>
        <dbReference type="ARBA" id="ARBA00023125"/>
    </source>
</evidence>
<name>A0A844HWH4_9RHOB</name>
<evidence type="ECO:0000256" key="1">
    <source>
        <dbReference type="ARBA" id="ARBA00023015"/>
    </source>
</evidence>
<dbReference type="EMBL" id="WMIG01000020">
    <property type="protein sequence ID" value="MTH61822.1"/>
    <property type="molecule type" value="Genomic_DNA"/>
</dbReference>
<dbReference type="PANTHER" id="PTHR24567:SF68">
    <property type="entry name" value="DNA-BINDING TRANSCRIPTIONAL DUAL REGULATOR CRP"/>
    <property type="match status" value="1"/>
</dbReference>
<dbReference type="SUPFAM" id="SSF51206">
    <property type="entry name" value="cAMP-binding domain-like"/>
    <property type="match status" value="1"/>
</dbReference>
<keyword evidence="2" id="KW-0238">DNA-binding</keyword>
<dbReference type="Pfam" id="PF13545">
    <property type="entry name" value="HTH_Crp_2"/>
    <property type="match status" value="1"/>
</dbReference>
<dbReference type="PANTHER" id="PTHR24567">
    <property type="entry name" value="CRP FAMILY TRANSCRIPTIONAL REGULATORY PROTEIN"/>
    <property type="match status" value="1"/>
</dbReference>
<feature type="domain" description="Cyclic nucleotide-binding" evidence="4">
    <location>
        <begin position="15"/>
        <end position="100"/>
    </location>
</feature>
<dbReference type="Pfam" id="PF00027">
    <property type="entry name" value="cNMP_binding"/>
    <property type="match status" value="1"/>
</dbReference>